<dbReference type="SUPFAM" id="SSF54695">
    <property type="entry name" value="POZ domain"/>
    <property type="match status" value="1"/>
</dbReference>
<dbReference type="SUPFAM" id="SSF49599">
    <property type="entry name" value="TRAF domain-like"/>
    <property type="match status" value="1"/>
</dbReference>
<gene>
    <name evidence="3" type="primary">103317796</name>
</gene>
<dbReference type="InterPro" id="IPR011705">
    <property type="entry name" value="BACK"/>
</dbReference>
<dbReference type="Pfam" id="PF07707">
    <property type="entry name" value="BACK"/>
    <property type="match status" value="1"/>
</dbReference>
<dbReference type="InterPro" id="IPR000210">
    <property type="entry name" value="BTB/POZ_dom"/>
</dbReference>
<dbReference type="EnsemblMetazoa" id="XM_008217083">
    <property type="protein sequence ID" value="XP_008215305"/>
    <property type="gene ID" value="LOC103317796"/>
</dbReference>
<protein>
    <recommendedName>
        <fullName evidence="5">Roadkill</fullName>
    </recommendedName>
</protein>
<dbReference type="GO" id="GO:0030163">
    <property type="term" value="P:protein catabolic process"/>
    <property type="evidence" value="ECO:0007669"/>
    <property type="project" value="UniProtKB-ARBA"/>
</dbReference>
<sequence length="338" mass="38510">MSLTVVEKADATSFTVKWELEYPVCSRTKVGNFIESPKFAVYRNSDIEWYLRLYPRGEREEYQDQLSLYLYASAEIRATADLRILNIDGVKVKNYIIAEKVFGKANKTRGTGKMMPFDYTRDPANRVLNAENKLTVECEITYKRKIREVEDLENHGHLPQLQSDLEALFNDPKFSDVTVISEGASLKLHKSILAKRSSVFAGMFDAEMRETLENAVEITDIKYDVLVEMFRFIYAGKVNNIDALAGELAVAADKYALDALKKKCEMTMVKNISVANVVYALQLADKHCLDELKMTAIEFMIANAADVSTRKEFNSLSREIVREVFSYLPKINSNNVRV</sequence>
<dbReference type="SMART" id="SM00225">
    <property type="entry name" value="BTB"/>
    <property type="match status" value="1"/>
</dbReference>
<dbReference type="PANTHER" id="PTHR24413">
    <property type="entry name" value="SPECKLE-TYPE POZ PROTEIN"/>
    <property type="match status" value="1"/>
</dbReference>
<dbReference type="Gene3D" id="1.25.40.420">
    <property type="match status" value="1"/>
</dbReference>
<dbReference type="InterPro" id="IPR011333">
    <property type="entry name" value="SKP1/BTB/POZ_sf"/>
</dbReference>
<evidence type="ECO:0000313" key="3">
    <source>
        <dbReference type="EnsemblMetazoa" id="XP_008215306"/>
    </source>
</evidence>
<dbReference type="Proteomes" id="UP000002358">
    <property type="component" value="Chromosome 1"/>
</dbReference>
<organism evidence="3 4">
    <name type="scientific">Nasonia vitripennis</name>
    <name type="common">Parasitic wasp</name>
    <dbReference type="NCBI Taxonomy" id="7425"/>
    <lineage>
        <taxon>Eukaryota</taxon>
        <taxon>Metazoa</taxon>
        <taxon>Ecdysozoa</taxon>
        <taxon>Arthropoda</taxon>
        <taxon>Hexapoda</taxon>
        <taxon>Insecta</taxon>
        <taxon>Pterygota</taxon>
        <taxon>Neoptera</taxon>
        <taxon>Endopterygota</taxon>
        <taxon>Hymenoptera</taxon>
        <taxon>Apocrita</taxon>
        <taxon>Proctotrupomorpha</taxon>
        <taxon>Chalcidoidea</taxon>
        <taxon>Pteromalidae</taxon>
        <taxon>Pteromalinae</taxon>
        <taxon>Nasonia</taxon>
    </lineage>
</organism>
<dbReference type="Gene3D" id="2.60.210.10">
    <property type="entry name" value="Apoptosis, Tumor Necrosis Factor Receptor Associated Protein 2, Chain A"/>
    <property type="match status" value="1"/>
</dbReference>
<dbReference type="Pfam" id="PF22486">
    <property type="entry name" value="MATH_2"/>
    <property type="match status" value="1"/>
</dbReference>
<dbReference type="OMA" id="DTWPEIG"/>
<dbReference type="CDD" id="cd00121">
    <property type="entry name" value="MATH"/>
    <property type="match status" value="1"/>
</dbReference>
<accession>A0A7M7HGU1</accession>
<evidence type="ECO:0000259" key="1">
    <source>
        <dbReference type="PROSITE" id="PS50097"/>
    </source>
</evidence>
<dbReference type="Pfam" id="PF00651">
    <property type="entry name" value="BTB"/>
    <property type="match status" value="1"/>
</dbReference>
<evidence type="ECO:0000313" key="4">
    <source>
        <dbReference type="Proteomes" id="UP000002358"/>
    </source>
</evidence>
<dbReference type="CDD" id="cd14733">
    <property type="entry name" value="BACK"/>
    <property type="match status" value="1"/>
</dbReference>
<dbReference type="InterPro" id="IPR002083">
    <property type="entry name" value="MATH/TRAF_dom"/>
</dbReference>
<dbReference type="OrthoDB" id="6359816at2759"/>
<dbReference type="EnsemblMetazoa" id="XM_008217084">
    <property type="protein sequence ID" value="XP_008215306"/>
    <property type="gene ID" value="LOC103317796"/>
</dbReference>
<name>A0A7M7HGU1_NASVI</name>
<evidence type="ECO:0000259" key="2">
    <source>
        <dbReference type="PROSITE" id="PS50144"/>
    </source>
</evidence>
<dbReference type="KEGG" id="nvi:103317796"/>
<proteinExistence type="predicted"/>
<dbReference type="Gene3D" id="3.30.710.10">
    <property type="entry name" value="Potassium Channel Kv1.1, Chain A"/>
    <property type="match status" value="1"/>
</dbReference>
<dbReference type="InterPro" id="IPR008974">
    <property type="entry name" value="TRAF-like"/>
</dbReference>
<dbReference type="SMR" id="A0A7M7HGU1"/>
<reference evidence="3" key="1">
    <citation type="submission" date="2021-01" db="UniProtKB">
        <authorList>
            <consortium name="EnsemblMetazoa"/>
        </authorList>
    </citation>
    <scope>IDENTIFICATION</scope>
</reference>
<feature type="domain" description="BTB" evidence="1">
    <location>
        <begin position="175"/>
        <end position="242"/>
    </location>
</feature>
<evidence type="ECO:0008006" key="5">
    <source>
        <dbReference type="Google" id="ProtNLM"/>
    </source>
</evidence>
<dbReference type="InParanoid" id="A0A7M7HGU1"/>
<dbReference type="AlphaFoldDB" id="A0A7M7HGU1"/>
<dbReference type="PROSITE" id="PS50144">
    <property type="entry name" value="MATH"/>
    <property type="match status" value="1"/>
</dbReference>
<feature type="domain" description="MATH" evidence="2">
    <location>
        <begin position="13"/>
        <end position="140"/>
    </location>
</feature>
<dbReference type="FunFam" id="3.30.710.10:FF:000159">
    <property type="entry name" value="Speckle-type POZ protein B"/>
    <property type="match status" value="1"/>
</dbReference>
<keyword evidence="4" id="KW-1185">Reference proteome</keyword>
<dbReference type="PROSITE" id="PS50097">
    <property type="entry name" value="BTB"/>
    <property type="match status" value="1"/>
</dbReference>